<protein>
    <submittedName>
        <fullName evidence="5">Wd g-beta repeat-containing protein</fullName>
    </submittedName>
</protein>
<accession>A0A1D3CTH4</accession>
<feature type="region of interest" description="Disordered" evidence="4">
    <location>
        <begin position="47"/>
        <end position="66"/>
    </location>
</feature>
<dbReference type="PANTHER" id="PTHR19857:SF21">
    <property type="entry name" value="ANAPHASE-PROMOTING COMPLEX SUBUNIT 4 WD40 DOMAIN-CONTAINING PROTEIN"/>
    <property type="match status" value="1"/>
</dbReference>
<feature type="region of interest" description="Disordered" evidence="4">
    <location>
        <begin position="511"/>
        <end position="539"/>
    </location>
</feature>
<dbReference type="PANTHER" id="PTHR19857">
    <property type="entry name" value="MITOCHONDRIAL DIVISION PROTEIN 1-RELATED"/>
    <property type="match status" value="1"/>
</dbReference>
<proteinExistence type="predicted"/>
<dbReference type="EMBL" id="JROU02002019">
    <property type="protein sequence ID" value="OEH74496.1"/>
    <property type="molecule type" value="Genomic_DNA"/>
</dbReference>
<dbReference type="AlphaFoldDB" id="A0A1D3CTH4"/>
<dbReference type="SMART" id="SM00320">
    <property type="entry name" value="WD40"/>
    <property type="match status" value="5"/>
</dbReference>
<feature type="repeat" description="WD" evidence="3">
    <location>
        <begin position="200"/>
        <end position="231"/>
    </location>
</feature>
<dbReference type="InterPro" id="IPR051179">
    <property type="entry name" value="WD_repeat_multifunction"/>
</dbReference>
<gene>
    <name evidence="5" type="ORF">cyc_03940</name>
</gene>
<feature type="compositionally biased region" description="Acidic residues" evidence="4">
    <location>
        <begin position="48"/>
        <end position="61"/>
    </location>
</feature>
<feature type="region of interest" description="Disordered" evidence="4">
    <location>
        <begin position="304"/>
        <end position="340"/>
    </location>
</feature>
<dbReference type="PROSITE" id="PS50294">
    <property type="entry name" value="WD_REPEATS_REGION"/>
    <property type="match status" value="1"/>
</dbReference>
<keyword evidence="1 3" id="KW-0853">WD repeat</keyword>
<comment type="caution">
    <text evidence="5">The sequence shown here is derived from an EMBL/GenBank/DDBJ whole genome shotgun (WGS) entry which is preliminary data.</text>
</comment>
<evidence type="ECO:0000256" key="3">
    <source>
        <dbReference type="PROSITE-ProRule" id="PRU00221"/>
    </source>
</evidence>
<reference evidence="5 6" key="1">
    <citation type="journal article" date="2016" name="BMC Genomics">
        <title>Comparative genomics reveals Cyclospora cayetanensis possesses coccidia-like metabolism and invasion components but unique surface antigens.</title>
        <authorList>
            <person name="Liu S."/>
            <person name="Wang L."/>
            <person name="Zheng H."/>
            <person name="Xu Z."/>
            <person name="Roellig D.M."/>
            <person name="Li N."/>
            <person name="Frace M.A."/>
            <person name="Tang K."/>
            <person name="Arrowood M.J."/>
            <person name="Moss D.M."/>
            <person name="Zhang L."/>
            <person name="Feng Y."/>
            <person name="Xiao L."/>
        </authorList>
    </citation>
    <scope>NUCLEOTIDE SEQUENCE [LARGE SCALE GENOMIC DNA]</scope>
    <source>
        <strain evidence="5 6">CHN_HEN01</strain>
    </source>
</reference>
<feature type="compositionally biased region" description="Acidic residues" evidence="4">
    <location>
        <begin position="330"/>
        <end position="340"/>
    </location>
</feature>
<feature type="region of interest" description="Disordered" evidence="4">
    <location>
        <begin position="565"/>
        <end position="596"/>
    </location>
</feature>
<keyword evidence="6" id="KW-1185">Reference proteome</keyword>
<keyword evidence="2" id="KW-0677">Repeat</keyword>
<dbReference type="PROSITE" id="PS50082">
    <property type="entry name" value="WD_REPEATS_2"/>
    <property type="match status" value="1"/>
</dbReference>
<feature type="compositionally biased region" description="Basic and acidic residues" evidence="4">
    <location>
        <begin position="520"/>
        <end position="539"/>
    </location>
</feature>
<evidence type="ECO:0000256" key="2">
    <source>
        <dbReference type="ARBA" id="ARBA00022737"/>
    </source>
</evidence>
<evidence type="ECO:0000256" key="1">
    <source>
        <dbReference type="ARBA" id="ARBA00022574"/>
    </source>
</evidence>
<dbReference type="Proteomes" id="UP000095192">
    <property type="component" value="Unassembled WGS sequence"/>
</dbReference>
<evidence type="ECO:0000313" key="5">
    <source>
        <dbReference type="EMBL" id="OEH74496.1"/>
    </source>
</evidence>
<dbReference type="InterPro" id="IPR001680">
    <property type="entry name" value="WD40_rpt"/>
</dbReference>
<dbReference type="InterPro" id="IPR015943">
    <property type="entry name" value="WD40/YVTN_repeat-like_dom_sf"/>
</dbReference>
<feature type="compositionally biased region" description="Polar residues" evidence="4">
    <location>
        <begin position="567"/>
        <end position="584"/>
    </location>
</feature>
<evidence type="ECO:0000256" key="4">
    <source>
        <dbReference type="SAM" id="MobiDB-lite"/>
    </source>
</evidence>
<feature type="region of interest" description="Disordered" evidence="4">
    <location>
        <begin position="1"/>
        <end position="30"/>
    </location>
</feature>
<dbReference type="SUPFAM" id="SSF50978">
    <property type="entry name" value="WD40 repeat-like"/>
    <property type="match status" value="1"/>
</dbReference>
<dbReference type="Pfam" id="PF00400">
    <property type="entry name" value="WD40"/>
    <property type="match status" value="2"/>
</dbReference>
<dbReference type="InterPro" id="IPR036322">
    <property type="entry name" value="WD40_repeat_dom_sf"/>
</dbReference>
<sequence length="596" mass="62603">MPRRNKDEVTAATSDFPKPPPGCRWMAEGPDGSLIDVQQLHDERLEEAVGEEASSDDEEVEASALQPDDVPKELLLHPQLLESRRRYLLASCEAAGDTICSMGVNRQLQKQPGNHQSIKSVLAVGASDDVCRLFDVSELPPATEEEHQLAPAATIEDAKDSVSSVGFSADGLLLACGSFDGCVRVYGITAAAKAVLLEELKGPSEGIAALAFHPRGYALLAASEDQTAWVWLLPPSWGAAAASPAPAVKPAVTLSVFAASSPLTCCAFSGSGTRCIVGGTSGALSLFAARDGASFCSFTHPTSDPQAKAAETQGPVNPRRSSSSSRSGVEDSEGGAMEVDEAEPGEAVVCVAVDASHNCCFVGYEDGYLVALSEESGKILLCGKSEVLFFSGGLDGKIRLWQLSKKIPKLTIDCTITPLSPDPSCRSGGLLADSSGDADGDDSSEEGVIRMLLHPELPLLLAGTSFGLLRAYDCRSSNSGLQACCDMWTAHPHEGPAAAAAPRGRGRLLGHTLSPSTGAEGERGRKEEGGVWERGKASRKAEKRIHSDARFFHMRLLAATIPETAPETESANELASWDHSSATTGWRDGCSKLSAA</sequence>
<dbReference type="VEuPathDB" id="ToxoDB:cyc_03940"/>
<name>A0A1D3CTH4_9EIME</name>
<dbReference type="Gene3D" id="2.130.10.10">
    <property type="entry name" value="YVTN repeat-like/Quinoprotein amine dehydrogenase"/>
    <property type="match status" value="2"/>
</dbReference>
<evidence type="ECO:0000313" key="6">
    <source>
        <dbReference type="Proteomes" id="UP000095192"/>
    </source>
</evidence>
<dbReference type="InParanoid" id="A0A1D3CTH4"/>
<organism evidence="5 6">
    <name type="scientific">Cyclospora cayetanensis</name>
    <dbReference type="NCBI Taxonomy" id="88456"/>
    <lineage>
        <taxon>Eukaryota</taxon>
        <taxon>Sar</taxon>
        <taxon>Alveolata</taxon>
        <taxon>Apicomplexa</taxon>
        <taxon>Conoidasida</taxon>
        <taxon>Coccidia</taxon>
        <taxon>Eucoccidiorida</taxon>
        <taxon>Eimeriorina</taxon>
        <taxon>Eimeriidae</taxon>
        <taxon>Cyclospora</taxon>
    </lineage>
</organism>